<keyword evidence="1" id="KW-1133">Transmembrane helix</keyword>
<dbReference type="RefSeq" id="WP_022771935.1">
    <property type="nucleotide sequence ID" value="NC_022576.1"/>
</dbReference>
<protein>
    <recommendedName>
        <fullName evidence="2">PH domain-containing protein</fullName>
    </recommendedName>
</protein>
<keyword evidence="1" id="KW-0472">Membrane</keyword>
<dbReference type="Proteomes" id="UP000017184">
    <property type="component" value="Chromosome"/>
</dbReference>
<reference evidence="3 4" key="1">
    <citation type="journal article" date="2013" name="Genome Biol.">
        <title>Genomic analysis reveals key aspects of prokaryotic symbiosis in the phototrophic consortium "Chlorochromatium aggregatum".</title>
        <authorList>
            <person name="Liu Z."/>
            <person name="Muller J."/>
            <person name="Li T."/>
            <person name="Alvey R.M."/>
            <person name="Vogl K."/>
            <person name="Frigaard N.U."/>
            <person name="Rockwell N.C."/>
            <person name="Boyd E.S."/>
            <person name="Tomsho L.P."/>
            <person name="Schuster S.C."/>
            <person name="Henke P."/>
            <person name="Rohde M."/>
            <person name="Overmann J."/>
            <person name="Bryant D.A."/>
        </authorList>
    </citation>
    <scope>NUCLEOTIDE SEQUENCE [LARGE SCALE GENOMIC DNA]</scope>
    <source>
        <strain evidence="3">CR</strain>
    </source>
</reference>
<evidence type="ECO:0000313" key="4">
    <source>
        <dbReference type="Proteomes" id="UP000017184"/>
    </source>
</evidence>
<dbReference type="HOGENOM" id="CLU_2932731_0_0_4"/>
<dbReference type="EMBL" id="CP004885">
    <property type="protein sequence ID" value="AGX87116.1"/>
    <property type="molecule type" value="Genomic_DNA"/>
</dbReference>
<keyword evidence="4" id="KW-1185">Reference proteome</keyword>
<feature type="domain" description="PH" evidence="2">
    <location>
        <begin position="1"/>
        <end position="20"/>
    </location>
</feature>
<proteinExistence type="predicted"/>
<name>U5N6F6_9BURK</name>
<feature type="transmembrane region" description="Helical" evidence="1">
    <location>
        <begin position="12"/>
        <end position="35"/>
    </location>
</feature>
<organism evidence="3 4">
    <name type="scientific">Candidatus Symbiobacter mobilis CR</name>
    <dbReference type="NCBI Taxonomy" id="946483"/>
    <lineage>
        <taxon>Bacteria</taxon>
        <taxon>Pseudomonadati</taxon>
        <taxon>Pseudomonadota</taxon>
        <taxon>Betaproteobacteria</taxon>
        <taxon>Burkholderiales</taxon>
        <taxon>Comamonadaceae</taxon>
    </lineage>
</organism>
<dbReference type="PROSITE" id="PS50003">
    <property type="entry name" value="PH_DOMAIN"/>
    <property type="match status" value="1"/>
</dbReference>
<evidence type="ECO:0000259" key="2">
    <source>
        <dbReference type="PROSITE" id="PS50003"/>
    </source>
</evidence>
<dbReference type="InterPro" id="IPR001849">
    <property type="entry name" value="PH_domain"/>
</dbReference>
<dbReference type="AlphaFoldDB" id="U5N6F6"/>
<keyword evidence="1" id="KW-0812">Transmembrane</keyword>
<sequence>MAKDDEDQKLWLLALRLVLGAIVIIVVIGSLLYILSHFDFYEPPTAPGDSWGIAKDPPIR</sequence>
<dbReference type="STRING" id="946483.Cenrod_1018"/>
<accession>U5N6F6</accession>
<dbReference type="KEGG" id="cbx:Cenrod_1018"/>
<gene>
    <name evidence="3" type="ORF">Cenrod_1018</name>
</gene>
<evidence type="ECO:0000256" key="1">
    <source>
        <dbReference type="SAM" id="Phobius"/>
    </source>
</evidence>
<evidence type="ECO:0000313" key="3">
    <source>
        <dbReference type="EMBL" id="AGX87116.1"/>
    </source>
</evidence>